<dbReference type="CDD" id="cd14858">
    <property type="entry name" value="TrmE_N"/>
    <property type="match status" value="1"/>
</dbReference>
<dbReference type="GO" id="GO:0046872">
    <property type="term" value="F:metal ion binding"/>
    <property type="evidence" value="ECO:0007669"/>
    <property type="project" value="UniProtKB-KW"/>
</dbReference>
<organism evidence="9 10">
    <name type="scientific">Silvibacterium dinghuense</name>
    <dbReference type="NCBI Taxonomy" id="1560006"/>
    <lineage>
        <taxon>Bacteria</taxon>
        <taxon>Pseudomonadati</taxon>
        <taxon>Acidobacteriota</taxon>
        <taxon>Terriglobia</taxon>
        <taxon>Terriglobales</taxon>
        <taxon>Acidobacteriaceae</taxon>
        <taxon>Silvibacterium</taxon>
    </lineage>
</organism>
<dbReference type="InterPro" id="IPR018948">
    <property type="entry name" value="GTP-bd_TrmE_N"/>
</dbReference>
<keyword evidence="6" id="KW-0963">Cytoplasm</keyword>
<dbReference type="InterPro" id="IPR005225">
    <property type="entry name" value="Small_GTP-bd"/>
</dbReference>
<comment type="caution">
    <text evidence="9">The sequence shown here is derived from an EMBL/GenBank/DDBJ whole genome shotgun (WGS) entry which is preliminary data.</text>
</comment>
<evidence type="ECO:0000259" key="8">
    <source>
        <dbReference type="PROSITE" id="PS51709"/>
    </source>
</evidence>
<comment type="function">
    <text evidence="6">Exhibits a very high intrinsic GTPase hydrolysis rate. Involved in the addition of a carboxymethylaminomethyl (cmnm) group at the wobble position (U34) of certain tRNAs, forming tRNA-cmnm(5)s(2)U34.</text>
</comment>
<dbReference type="InterPro" id="IPR004520">
    <property type="entry name" value="GTPase_MnmE"/>
</dbReference>
<gene>
    <name evidence="6 9" type="primary">mnmE</name>
    <name evidence="6" type="synonym">trmE</name>
    <name evidence="9" type="ORF">ESZ00_07840</name>
</gene>
<comment type="cofactor">
    <cofactor evidence="6">
        <name>K(+)</name>
        <dbReference type="ChEBI" id="CHEBI:29103"/>
    </cofactor>
    <text evidence="6">Binds 1 potassium ion per subunit.</text>
</comment>
<dbReference type="InterPro" id="IPR027368">
    <property type="entry name" value="MnmE_dom2"/>
</dbReference>
<feature type="binding site" evidence="6">
    <location>
        <begin position="252"/>
        <end position="258"/>
    </location>
    <ligand>
        <name>GTP</name>
        <dbReference type="ChEBI" id="CHEBI:37565"/>
    </ligand>
</feature>
<comment type="subcellular location">
    <subcellularLocation>
        <location evidence="6">Cytoplasm</location>
    </subcellularLocation>
</comment>
<evidence type="ECO:0000256" key="6">
    <source>
        <dbReference type="HAMAP-Rule" id="MF_00379"/>
    </source>
</evidence>
<comment type="similarity">
    <text evidence="1 6 7">Belongs to the TRAFAC class TrmE-Era-EngA-EngB-Septin-like GTPase superfamily. TrmE GTPase family.</text>
</comment>
<comment type="subunit">
    <text evidence="6">Homodimer. Heterotetramer of two MnmE and two MnmG subunits.</text>
</comment>
<evidence type="ECO:0000256" key="3">
    <source>
        <dbReference type="ARBA" id="ARBA00022741"/>
    </source>
</evidence>
<dbReference type="GO" id="GO:0003924">
    <property type="term" value="F:GTPase activity"/>
    <property type="evidence" value="ECO:0007669"/>
    <property type="project" value="UniProtKB-UniRule"/>
</dbReference>
<dbReference type="Pfam" id="PF01926">
    <property type="entry name" value="MMR_HSR1"/>
    <property type="match status" value="1"/>
</dbReference>
<evidence type="ECO:0000256" key="7">
    <source>
        <dbReference type="RuleBase" id="RU003313"/>
    </source>
</evidence>
<protein>
    <recommendedName>
        <fullName evidence="6">tRNA modification GTPase MnmE</fullName>
        <ecNumber evidence="6">3.6.-.-</ecNumber>
    </recommendedName>
</protein>
<dbReference type="AlphaFoldDB" id="A0A4Q1SL97"/>
<dbReference type="GO" id="GO:0005829">
    <property type="term" value="C:cytosol"/>
    <property type="evidence" value="ECO:0007669"/>
    <property type="project" value="TreeGrafter"/>
</dbReference>
<feature type="binding site" evidence="6">
    <location>
        <position position="252"/>
    </location>
    <ligand>
        <name>K(+)</name>
        <dbReference type="ChEBI" id="CHEBI:29103"/>
    </ligand>
</feature>
<dbReference type="InterPro" id="IPR025867">
    <property type="entry name" value="MnmE_helical"/>
</dbReference>
<proteinExistence type="inferred from homology"/>
<dbReference type="EMBL" id="SDMK01000001">
    <property type="protein sequence ID" value="RXS98223.1"/>
    <property type="molecule type" value="Genomic_DNA"/>
</dbReference>
<keyword evidence="3 6" id="KW-0547">Nucleotide-binding</keyword>
<dbReference type="PRINTS" id="PR00326">
    <property type="entry name" value="GTP1OBG"/>
</dbReference>
<dbReference type="PROSITE" id="PS51709">
    <property type="entry name" value="G_TRME"/>
    <property type="match status" value="1"/>
</dbReference>
<evidence type="ECO:0000313" key="9">
    <source>
        <dbReference type="EMBL" id="RXS98223.1"/>
    </source>
</evidence>
<keyword evidence="5 6" id="KW-0342">GTP-binding</keyword>
<dbReference type="Gene3D" id="1.20.120.430">
    <property type="entry name" value="tRNA modification GTPase MnmE domain 2"/>
    <property type="match status" value="1"/>
</dbReference>
<feature type="binding site" evidence="6">
    <location>
        <position position="254"/>
    </location>
    <ligand>
        <name>K(+)</name>
        <dbReference type="ChEBI" id="CHEBI:29103"/>
    </ligand>
</feature>
<evidence type="ECO:0000313" key="10">
    <source>
        <dbReference type="Proteomes" id="UP000290253"/>
    </source>
</evidence>
<feature type="binding site" evidence="6">
    <location>
        <position position="28"/>
    </location>
    <ligand>
        <name>(6S)-5-formyl-5,6,7,8-tetrahydrofolate</name>
        <dbReference type="ChEBI" id="CHEBI:57457"/>
    </ligand>
</feature>
<dbReference type="PANTHER" id="PTHR42714:SF2">
    <property type="entry name" value="TRNA MODIFICATION GTPASE GTPBP3, MITOCHONDRIAL"/>
    <property type="match status" value="1"/>
</dbReference>
<comment type="caution">
    <text evidence="6">Lacks conserved residue(s) required for the propagation of feature annotation.</text>
</comment>
<dbReference type="SUPFAM" id="SSF116878">
    <property type="entry name" value="TrmE connector domain"/>
    <property type="match status" value="1"/>
</dbReference>
<dbReference type="Pfam" id="PF10396">
    <property type="entry name" value="TrmE_N"/>
    <property type="match status" value="1"/>
</dbReference>
<dbReference type="NCBIfam" id="TIGR00231">
    <property type="entry name" value="small_GTP"/>
    <property type="match status" value="1"/>
</dbReference>
<dbReference type="EC" id="3.6.-.-" evidence="6"/>
<evidence type="ECO:0000256" key="4">
    <source>
        <dbReference type="ARBA" id="ARBA00022958"/>
    </source>
</evidence>
<dbReference type="Gene3D" id="3.40.50.300">
    <property type="entry name" value="P-loop containing nucleotide triphosphate hydrolases"/>
    <property type="match status" value="1"/>
</dbReference>
<dbReference type="Proteomes" id="UP000290253">
    <property type="component" value="Unassembled WGS sequence"/>
</dbReference>
<feature type="binding site" evidence="6">
    <location>
        <begin position="277"/>
        <end position="280"/>
    </location>
    <ligand>
        <name>GTP</name>
        <dbReference type="ChEBI" id="CHEBI:37565"/>
    </ligand>
</feature>
<dbReference type="PANTHER" id="PTHR42714">
    <property type="entry name" value="TRNA MODIFICATION GTPASE GTPBP3"/>
    <property type="match status" value="1"/>
</dbReference>
<reference evidence="9 10" key="1">
    <citation type="journal article" date="2016" name="Int. J. Syst. Evol. Microbiol.">
        <title>Acidipila dinghuensis sp. nov., an acidobacterium isolated from forest soil.</title>
        <authorList>
            <person name="Jiang Y.W."/>
            <person name="Wang J."/>
            <person name="Chen M.H."/>
            <person name="Lv Y.Y."/>
            <person name="Qiu L.H."/>
        </authorList>
    </citation>
    <scope>NUCLEOTIDE SEQUENCE [LARGE SCALE GENOMIC DNA]</scope>
    <source>
        <strain evidence="9 10">DHOF10</strain>
    </source>
</reference>
<keyword evidence="10" id="KW-1185">Reference proteome</keyword>
<sequence>MAEQEDIAGETIAAVSTPPGRGGIGIVRLSGPHALAISNALLALRNPLEHAMARFAEIRDPETGGKLDEAIATYFAKPRSYTGEDLVEIAAHGSPVVLDLLLRWALQQGARLARPGEFTERAFLSGRLDLTQAEAVRDLIDAQTLYQARTAAEQMGGAISRRIQPAKEKLVELISLLEAGIDFAEDDVDLTPDEEIGTRIDAVGAELAGLARSFERGRIVHSGLTLAIVGRPNVGKSSLFNRLVERERAIVTAIPGTTRDLVTERVSLGGIPLELVDTAGLRTTADEAEAMGIAKSREALADADIVLVVLEAGIPPSEEEAELLASLHGRRFLAVYNKIDLEDSSSGQGHAEEQSIRTSAATGAGIEALREALLNMVRTPGGESESGMLTNLRQHEAVKSALDALGDARAATANGTPHEMILLDLYSALRQLDSLTGETTADDILNRIFSTFCIGK</sequence>
<keyword evidence="4 6" id="KW-0630">Potassium</keyword>
<dbReference type="Gene3D" id="3.30.1360.120">
    <property type="entry name" value="Probable tRNA modification gtpase trme, domain 1"/>
    <property type="match status" value="1"/>
</dbReference>
<dbReference type="InterPro" id="IPR027266">
    <property type="entry name" value="TrmE/GcvT-like"/>
</dbReference>
<evidence type="ECO:0000256" key="1">
    <source>
        <dbReference type="ARBA" id="ARBA00011043"/>
    </source>
</evidence>
<dbReference type="InterPro" id="IPR031168">
    <property type="entry name" value="G_TrmE"/>
</dbReference>
<evidence type="ECO:0000256" key="2">
    <source>
        <dbReference type="ARBA" id="ARBA00022694"/>
    </source>
</evidence>
<feature type="domain" description="TrmE-type G" evidence="8">
    <location>
        <begin position="223"/>
        <end position="378"/>
    </location>
</feature>
<feature type="binding site" evidence="6">
    <location>
        <position position="258"/>
    </location>
    <ligand>
        <name>Mg(2+)</name>
        <dbReference type="ChEBI" id="CHEBI:18420"/>
    </ligand>
</feature>
<dbReference type="SUPFAM" id="SSF52540">
    <property type="entry name" value="P-loop containing nucleoside triphosphate hydrolases"/>
    <property type="match status" value="1"/>
</dbReference>
<keyword evidence="6" id="KW-0378">Hydrolase</keyword>
<feature type="binding site" evidence="6">
    <location>
        <position position="237"/>
    </location>
    <ligand>
        <name>Mg(2+)</name>
        <dbReference type="ChEBI" id="CHEBI:18420"/>
    </ligand>
</feature>
<dbReference type="CDD" id="cd04164">
    <property type="entry name" value="trmE"/>
    <property type="match status" value="1"/>
</dbReference>
<dbReference type="NCBIfam" id="NF003661">
    <property type="entry name" value="PRK05291.1-3"/>
    <property type="match status" value="1"/>
</dbReference>
<dbReference type="OrthoDB" id="9805918at2"/>
<dbReference type="HAMAP" id="MF_00379">
    <property type="entry name" value="GTPase_MnmE"/>
    <property type="match status" value="1"/>
</dbReference>
<dbReference type="GO" id="GO:0030488">
    <property type="term" value="P:tRNA methylation"/>
    <property type="evidence" value="ECO:0007669"/>
    <property type="project" value="TreeGrafter"/>
</dbReference>
<feature type="binding site" evidence="6">
    <location>
        <position position="456"/>
    </location>
    <ligand>
        <name>(6S)-5-formyl-5,6,7,8-tetrahydrofolate</name>
        <dbReference type="ChEBI" id="CHEBI:57457"/>
    </ligand>
</feature>
<keyword evidence="6" id="KW-0479">Metal-binding</keyword>
<evidence type="ECO:0000256" key="5">
    <source>
        <dbReference type="ARBA" id="ARBA00023134"/>
    </source>
</evidence>
<feature type="binding site" evidence="6">
    <location>
        <begin position="233"/>
        <end position="238"/>
    </location>
    <ligand>
        <name>GTP</name>
        <dbReference type="ChEBI" id="CHEBI:37565"/>
    </ligand>
</feature>
<feature type="binding site" evidence="6">
    <location>
        <position position="233"/>
    </location>
    <ligand>
        <name>K(+)</name>
        <dbReference type="ChEBI" id="CHEBI:29103"/>
    </ligand>
</feature>
<feature type="binding site" evidence="6">
    <location>
        <position position="257"/>
    </location>
    <ligand>
        <name>K(+)</name>
        <dbReference type="ChEBI" id="CHEBI:29103"/>
    </ligand>
</feature>
<accession>A0A4Q1SL97</accession>
<dbReference type="Pfam" id="PF12631">
    <property type="entry name" value="MnmE_helical"/>
    <property type="match status" value="1"/>
</dbReference>
<dbReference type="NCBIfam" id="TIGR00450">
    <property type="entry name" value="mnmE_trmE_thdF"/>
    <property type="match status" value="1"/>
</dbReference>
<dbReference type="InterPro" id="IPR027417">
    <property type="entry name" value="P-loop_NTPase"/>
</dbReference>
<dbReference type="InterPro" id="IPR006073">
    <property type="entry name" value="GTP-bd"/>
</dbReference>
<name>A0A4Q1SL97_9BACT</name>
<keyword evidence="2 6" id="KW-0819">tRNA processing</keyword>
<feature type="binding site" evidence="6">
    <location>
        <position position="88"/>
    </location>
    <ligand>
        <name>(6S)-5-formyl-5,6,7,8-tetrahydrofolate</name>
        <dbReference type="ChEBI" id="CHEBI:57457"/>
    </ligand>
</feature>
<keyword evidence="6" id="KW-0460">Magnesium</keyword>
<dbReference type="GO" id="GO:0002098">
    <property type="term" value="P:tRNA wobble uridine modification"/>
    <property type="evidence" value="ECO:0007669"/>
    <property type="project" value="TreeGrafter"/>
</dbReference>
<feature type="binding site" evidence="6">
    <location>
        <position position="127"/>
    </location>
    <ligand>
        <name>(6S)-5-formyl-5,6,7,8-tetrahydrofolate</name>
        <dbReference type="ChEBI" id="CHEBI:57457"/>
    </ligand>
</feature>
<dbReference type="GO" id="GO:0005525">
    <property type="term" value="F:GTP binding"/>
    <property type="evidence" value="ECO:0007669"/>
    <property type="project" value="UniProtKB-UniRule"/>
</dbReference>